<protein>
    <recommendedName>
        <fullName evidence="2">Non-specific serine/threonine protein kinase</fullName>
    </recommendedName>
</protein>
<dbReference type="EMBL" id="BARU01022976">
    <property type="protein sequence ID" value="GAH48356.1"/>
    <property type="molecule type" value="Genomic_DNA"/>
</dbReference>
<dbReference type="InterPro" id="IPR011009">
    <property type="entry name" value="Kinase-like_dom_sf"/>
</dbReference>
<dbReference type="Gene3D" id="1.10.510.10">
    <property type="entry name" value="Transferase(Phosphotransferase) domain 1"/>
    <property type="match status" value="1"/>
</dbReference>
<dbReference type="InterPro" id="IPR008266">
    <property type="entry name" value="Tyr_kinase_AS"/>
</dbReference>
<evidence type="ECO:0000313" key="1">
    <source>
        <dbReference type="EMBL" id="GAH48356.1"/>
    </source>
</evidence>
<comment type="caution">
    <text evidence="1">The sequence shown here is derived from an EMBL/GenBank/DDBJ whole genome shotgun (WGS) entry which is preliminary data.</text>
</comment>
<dbReference type="GO" id="GO:0004672">
    <property type="term" value="F:protein kinase activity"/>
    <property type="evidence" value="ECO:0007669"/>
    <property type="project" value="InterPro"/>
</dbReference>
<reference evidence="1" key="1">
    <citation type="journal article" date="2014" name="Front. Microbiol.">
        <title>High frequency of phylogenetically diverse reductive dehalogenase-homologous genes in deep subseafloor sedimentary metagenomes.</title>
        <authorList>
            <person name="Kawai M."/>
            <person name="Futagami T."/>
            <person name="Toyoda A."/>
            <person name="Takaki Y."/>
            <person name="Nishi S."/>
            <person name="Hori S."/>
            <person name="Arai W."/>
            <person name="Tsubouchi T."/>
            <person name="Morono Y."/>
            <person name="Uchiyama I."/>
            <person name="Ito T."/>
            <person name="Fujiyama A."/>
            <person name="Inagaki F."/>
            <person name="Takami H."/>
        </authorList>
    </citation>
    <scope>NUCLEOTIDE SEQUENCE</scope>
    <source>
        <strain evidence="1">Expedition CK06-06</strain>
    </source>
</reference>
<dbReference type="Pfam" id="PF06293">
    <property type="entry name" value="Kdo"/>
    <property type="match status" value="1"/>
</dbReference>
<accession>X1FRP2</accession>
<sequence length="265" mass="30852">WQESPILDLSTSIVTAGRLPEPLDQADLTNRDAILCVARKVFNRRPNLVAQVETQPGPVVIKWFGWRHPAHFYLSPTFPGRAWTSWEVARILDKVAARTPRPIYVYTRRRRGFILENFFITECINPHQTLRAFLKSDVSSQMMEKAVKDLALSIARMHRGGIQHGDLTTANFLVDELGKVFIVDLNRARLRPHLSHRHRLIDLARLAFAARDPELEVHLTHKFFQVYGAETCAAIDWENGYRDYRRRLLIMRGRKKRLRGLIRRK</sequence>
<name>X1FRP2_9ZZZZ</name>
<feature type="non-terminal residue" evidence="1">
    <location>
        <position position="1"/>
    </location>
</feature>
<dbReference type="AlphaFoldDB" id="X1FRP2"/>
<gene>
    <name evidence="1" type="ORF">S03H2_37334</name>
</gene>
<proteinExistence type="predicted"/>
<organism evidence="1">
    <name type="scientific">marine sediment metagenome</name>
    <dbReference type="NCBI Taxonomy" id="412755"/>
    <lineage>
        <taxon>unclassified sequences</taxon>
        <taxon>metagenomes</taxon>
        <taxon>ecological metagenomes</taxon>
    </lineage>
</organism>
<dbReference type="PROSITE" id="PS00109">
    <property type="entry name" value="PROTEIN_KINASE_TYR"/>
    <property type="match status" value="1"/>
</dbReference>
<evidence type="ECO:0008006" key="2">
    <source>
        <dbReference type="Google" id="ProtNLM"/>
    </source>
</evidence>
<dbReference type="SUPFAM" id="SSF56112">
    <property type="entry name" value="Protein kinase-like (PK-like)"/>
    <property type="match status" value="1"/>
</dbReference>